<sequence>MNLVMSDITRNKLGCYMAQQVSLNNIPVSALVSRFTVEPAVQ</sequence>
<proteinExistence type="predicted"/>
<evidence type="ECO:0000313" key="2">
    <source>
        <dbReference type="Proteomes" id="UP000004199"/>
    </source>
</evidence>
<evidence type="ECO:0000313" key="1">
    <source>
        <dbReference type="EMBL" id="EIQ40237.1"/>
    </source>
</evidence>
<gene>
    <name evidence="1" type="ORF">SB444474_1741</name>
</gene>
<dbReference type="Proteomes" id="UP000004199">
    <property type="component" value="Unassembled WGS sequence"/>
</dbReference>
<dbReference type="EMBL" id="AKNB01000219">
    <property type="protein sequence ID" value="EIQ40237.1"/>
    <property type="molecule type" value="Genomic_DNA"/>
</dbReference>
<dbReference type="PATRIC" id="fig|766140.3.peg.1871"/>
<protein>
    <submittedName>
        <fullName evidence="1">Phage major capsid protein</fullName>
    </submittedName>
</protein>
<name>I6E895_SHIBO</name>
<reference evidence="1 2" key="1">
    <citation type="submission" date="2012-03" db="EMBL/GenBank/DDBJ databases">
        <authorList>
            <person name="Rasko D."/>
            <person name="Redman J."/>
            <person name="Daugherty S.C."/>
            <person name="Tallon L."/>
            <person name="Sadzewicz L."/>
            <person name="Jones K."/>
            <person name="Santana-Cruz I."/>
            <person name="Liu X."/>
        </authorList>
    </citation>
    <scope>NUCLEOTIDE SEQUENCE [LARGE SCALE GENOMIC DNA]</scope>
    <source>
        <strain evidence="1 2">4444-74</strain>
    </source>
</reference>
<accession>I6E895</accession>
<organism evidence="1 2">
    <name type="scientific">Shigella boydii 4444-74</name>
    <dbReference type="NCBI Taxonomy" id="766140"/>
    <lineage>
        <taxon>Bacteria</taxon>
        <taxon>Pseudomonadati</taxon>
        <taxon>Pseudomonadota</taxon>
        <taxon>Gammaproteobacteria</taxon>
        <taxon>Enterobacterales</taxon>
        <taxon>Enterobacteriaceae</taxon>
        <taxon>Shigella</taxon>
    </lineage>
</organism>
<dbReference type="AlphaFoldDB" id="I6E895"/>
<comment type="caution">
    <text evidence="1">The sequence shown here is derived from an EMBL/GenBank/DDBJ whole genome shotgun (WGS) entry which is preliminary data.</text>
</comment>